<dbReference type="Pfam" id="PF13445">
    <property type="entry name" value="zf-RING_UBOX"/>
    <property type="match status" value="1"/>
</dbReference>
<evidence type="ECO:0000313" key="5">
    <source>
        <dbReference type="EMBL" id="KAJ1352103.1"/>
    </source>
</evidence>
<keyword evidence="6" id="KW-1185">Reference proteome</keyword>
<feature type="domain" description="Zinc finger RING-type eukaryotic" evidence="4">
    <location>
        <begin position="26"/>
        <end position="47"/>
    </location>
</feature>
<dbReference type="InterPro" id="IPR027370">
    <property type="entry name" value="Znf-RING_euk"/>
</dbReference>
<dbReference type="AlphaFoldDB" id="A0AAD5M7T0"/>
<keyword evidence="3" id="KW-0862">Zinc</keyword>
<evidence type="ECO:0000313" key="6">
    <source>
        <dbReference type="Proteomes" id="UP001196413"/>
    </source>
</evidence>
<proteinExistence type="predicted"/>
<keyword evidence="1" id="KW-0479">Metal-binding</keyword>
<name>A0AAD5M7T0_PARTN</name>
<dbReference type="Proteomes" id="UP001196413">
    <property type="component" value="Unassembled WGS sequence"/>
</dbReference>
<protein>
    <recommendedName>
        <fullName evidence="4">Zinc finger RING-type eukaryotic domain-containing protein</fullName>
    </recommendedName>
</protein>
<evidence type="ECO:0000256" key="2">
    <source>
        <dbReference type="ARBA" id="ARBA00022771"/>
    </source>
</evidence>
<dbReference type="Gene3D" id="3.30.40.10">
    <property type="entry name" value="Zinc/RING finger domain, C3HC4 (zinc finger)"/>
    <property type="match status" value="1"/>
</dbReference>
<sequence>MSGSTPYEILLEINNVLCKIKHEQMCGICRSTFSNPVSATCGHVFCKLGRAYRMSLRNSSISIPEDIAYAESQIPGTLVTSDSPMPCSGSARQFALPKLRLKRKRLYGAYINCKTPKMDRIVEENDCEENDTTPLEQDEQTMMDQPNVPDNDCKEDNAVSSQSVEVQCDAVSSQSVEVQCDAVNSQSVEVQCNLPDPAFECDDIQKSIPSLHEKYLCLSSDLRAIIEEMPRLKDLLVKNITVLYDMYGPKPCATSENHPAMDTPEKKCFSTQISFDDFPDDDDSVEVDA</sequence>
<evidence type="ECO:0000256" key="1">
    <source>
        <dbReference type="ARBA" id="ARBA00022723"/>
    </source>
</evidence>
<dbReference type="GO" id="GO:0008270">
    <property type="term" value="F:zinc ion binding"/>
    <property type="evidence" value="ECO:0007669"/>
    <property type="project" value="UniProtKB-KW"/>
</dbReference>
<gene>
    <name evidence="5" type="ORF">KIN20_008295</name>
</gene>
<reference evidence="5" key="1">
    <citation type="submission" date="2021-06" db="EMBL/GenBank/DDBJ databases">
        <title>Parelaphostrongylus tenuis whole genome reference sequence.</title>
        <authorList>
            <person name="Garwood T.J."/>
            <person name="Larsen P.A."/>
            <person name="Fountain-Jones N.M."/>
            <person name="Garbe J.R."/>
            <person name="Macchietto M.G."/>
            <person name="Kania S.A."/>
            <person name="Gerhold R.W."/>
            <person name="Richards J.E."/>
            <person name="Wolf T.M."/>
        </authorList>
    </citation>
    <scope>NUCLEOTIDE SEQUENCE</scope>
    <source>
        <strain evidence="5">MNPRO001-30</strain>
        <tissue evidence="5">Meninges</tissue>
    </source>
</reference>
<evidence type="ECO:0000256" key="3">
    <source>
        <dbReference type="ARBA" id="ARBA00022833"/>
    </source>
</evidence>
<dbReference type="SUPFAM" id="SSF57850">
    <property type="entry name" value="RING/U-box"/>
    <property type="match status" value="1"/>
</dbReference>
<accession>A0AAD5M7T0</accession>
<evidence type="ECO:0000259" key="4">
    <source>
        <dbReference type="Pfam" id="PF13445"/>
    </source>
</evidence>
<keyword evidence="2" id="KW-0863">Zinc-finger</keyword>
<comment type="caution">
    <text evidence="5">The sequence shown here is derived from an EMBL/GenBank/DDBJ whole genome shotgun (WGS) entry which is preliminary data.</text>
</comment>
<dbReference type="EMBL" id="JAHQIW010001307">
    <property type="protein sequence ID" value="KAJ1352103.1"/>
    <property type="molecule type" value="Genomic_DNA"/>
</dbReference>
<dbReference type="InterPro" id="IPR013083">
    <property type="entry name" value="Znf_RING/FYVE/PHD"/>
</dbReference>
<organism evidence="5 6">
    <name type="scientific">Parelaphostrongylus tenuis</name>
    <name type="common">Meningeal worm</name>
    <dbReference type="NCBI Taxonomy" id="148309"/>
    <lineage>
        <taxon>Eukaryota</taxon>
        <taxon>Metazoa</taxon>
        <taxon>Ecdysozoa</taxon>
        <taxon>Nematoda</taxon>
        <taxon>Chromadorea</taxon>
        <taxon>Rhabditida</taxon>
        <taxon>Rhabditina</taxon>
        <taxon>Rhabditomorpha</taxon>
        <taxon>Strongyloidea</taxon>
        <taxon>Metastrongylidae</taxon>
        <taxon>Parelaphostrongylus</taxon>
    </lineage>
</organism>